<proteinExistence type="predicted"/>
<dbReference type="PaxDb" id="4097-A0A1S4DNP8"/>
<dbReference type="KEGG" id="nta:107831743"/>
<evidence type="ECO:0000259" key="1">
    <source>
        <dbReference type="Pfam" id="PF03732"/>
    </source>
</evidence>
<gene>
    <name evidence="2" type="primary">LOC107831743</name>
</gene>
<dbReference type="PANTHER" id="PTHR33223">
    <property type="entry name" value="CCHC-TYPE DOMAIN-CONTAINING PROTEIN"/>
    <property type="match status" value="1"/>
</dbReference>
<sequence length="251" mass="28647">MDFDKIVNTFRYNGASHDAIYLRAFSFSLKDDAKQCLRSLPTGSICTWEEITTKFLEKYFSAAKARRMRKEIHNFSQGEGETVFEAWERFKEMLQRCPHNGMEQWMQLQDFWDGLNPSSRRLLNSAVPGPLMKKTPEEIVTPLNELSEDADQWSTDQVDRRKLAGVHQVESSVAMQAQIAVIAKDIKQLTMAQVQTQPQVGCDIYGMGHPTHEYQATAEEVNIVGNFNRGNYQGGNNFNAMGQRHPGFSWS</sequence>
<dbReference type="InterPro" id="IPR005162">
    <property type="entry name" value="Retrotrans_gag_dom"/>
</dbReference>
<reference evidence="2" key="1">
    <citation type="submission" date="2025-08" db="UniProtKB">
        <authorList>
            <consortium name="RefSeq"/>
        </authorList>
    </citation>
    <scope>IDENTIFICATION</scope>
</reference>
<dbReference type="OrthoDB" id="1305902at2759"/>
<dbReference type="RefSeq" id="XP_016515025.1">
    <property type="nucleotide sequence ID" value="XM_016659539.1"/>
</dbReference>
<accession>A0A1S4DNP8</accession>
<feature type="domain" description="Retrotransposon gag" evidence="1">
    <location>
        <begin position="24"/>
        <end position="117"/>
    </location>
</feature>
<dbReference type="Pfam" id="PF03732">
    <property type="entry name" value="Retrotrans_gag"/>
    <property type="match status" value="1"/>
</dbReference>
<organism evidence="2">
    <name type="scientific">Nicotiana tabacum</name>
    <name type="common">Common tobacco</name>
    <dbReference type="NCBI Taxonomy" id="4097"/>
    <lineage>
        <taxon>Eukaryota</taxon>
        <taxon>Viridiplantae</taxon>
        <taxon>Streptophyta</taxon>
        <taxon>Embryophyta</taxon>
        <taxon>Tracheophyta</taxon>
        <taxon>Spermatophyta</taxon>
        <taxon>Magnoliopsida</taxon>
        <taxon>eudicotyledons</taxon>
        <taxon>Gunneridae</taxon>
        <taxon>Pentapetalae</taxon>
        <taxon>asterids</taxon>
        <taxon>lamiids</taxon>
        <taxon>Solanales</taxon>
        <taxon>Solanaceae</taxon>
        <taxon>Nicotianoideae</taxon>
        <taxon>Nicotianeae</taxon>
        <taxon>Nicotiana</taxon>
    </lineage>
</organism>
<dbReference type="AlphaFoldDB" id="A0A1S4DNP8"/>
<dbReference type="PANTHER" id="PTHR33223:SF11">
    <property type="entry name" value="ELEMENT PROTEIN, PUTATIVE-RELATED"/>
    <property type="match status" value="1"/>
</dbReference>
<dbReference type="OMA" id="THEYQAT"/>
<evidence type="ECO:0000313" key="2">
    <source>
        <dbReference type="RefSeq" id="XP_016515025.1"/>
    </source>
</evidence>
<name>A0A1S4DNP8_TOBAC</name>
<protein>
    <recommendedName>
        <fullName evidence="1">Retrotransposon gag domain-containing protein</fullName>
    </recommendedName>
</protein>